<feature type="region of interest" description="Disordered" evidence="1">
    <location>
        <begin position="252"/>
        <end position="333"/>
    </location>
</feature>
<dbReference type="Proteomes" id="UP000807115">
    <property type="component" value="Chromosome 10"/>
</dbReference>
<reference evidence="2" key="2">
    <citation type="submission" date="2020-10" db="EMBL/GenBank/DDBJ databases">
        <authorList>
            <person name="Cooper E.A."/>
            <person name="Brenton Z.W."/>
            <person name="Flinn B.S."/>
            <person name="Jenkins J."/>
            <person name="Shu S."/>
            <person name="Flowers D."/>
            <person name="Luo F."/>
            <person name="Wang Y."/>
            <person name="Xia P."/>
            <person name="Barry K."/>
            <person name="Daum C."/>
            <person name="Lipzen A."/>
            <person name="Yoshinaga Y."/>
            <person name="Schmutz J."/>
            <person name="Saski C."/>
            <person name="Vermerris W."/>
            <person name="Kresovich S."/>
        </authorList>
    </citation>
    <scope>NUCLEOTIDE SEQUENCE</scope>
</reference>
<feature type="compositionally biased region" description="Basic and acidic residues" evidence="1">
    <location>
        <begin position="280"/>
        <end position="294"/>
    </location>
</feature>
<dbReference type="AlphaFoldDB" id="A0A921Q2A4"/>
<name>A0A921Q2A4_SORBI</name>
<evidence type="ECO:0000313" key="3">
    <source>
        <dbReference type="Proteomes" id="UP000807115"/>
    </source>
</evidence>
<dbReference type="PANTHER" id="PTHR48243:SF1">
    <property type="entry name" value="AMINOTRANSFERASE-LIKE PLANT MOBILE DOMAIN-CONTAINING PROTEIN"/>
    <property type="match status" value="1"/>
</dbReference>
<protein>
    <submittedName>
        <fullName evidence="2">Uncharacterized protein</fullName>
    </submittedName>
</protein>
<dbReference type="PANTHER" id="PTHR48243">
    <property type="entry name" value="AMINOTRANSFERASE-LIKE PLANT MOBILE DOMAIN-CONTAINING PROTEIN"/>
    <property type="match status" value="1"/>
</dbReference>
<evidence type="ECO:0000256" key="1">
    <source>
        <dbReference type="SAM" id="MobiDB-lite"/>
    </source>
</evidence>
<gene>
    <name evidence="2" type="ORF">BDA96_10G158900</name>
</gene>
<sequence length="333" mass="37821">MSIDFPTVFYAIGWGGFGLVPEFGVKLLSQEFLATLKSNDVGVTFRMFNKYYSLTWSELSTCLGFDQDCELDIDHALQNFDLAKFWKLITCSNNLCVCRPVQIHNPTLRFMYFWIIVTLFPGTSVDDIGFKELQILYAMVNKIIFSPIKWLVPFWISSIAPSMPLCFTSLITRIAKSTGLLETNEVEYIQDDRSILGEQMFRSANLIKRDPNNGLKMIYGNHPIEVSLPDEDLWLYNASSLTLRLGRENRANPVAGTDRMTRARSRAAQRQASPAYATPQEKDEVNSKHMETPHHSRMSSAVRTPCPRGRGKRQPPSGMETLISDMENINIGQ</sequence>
<organism evidence="2 3">
    <name type="scientific">Sorghum bicolor</name>
    <name type="common">Sorghum</name>
    <name type="synonym">Sorghum vulgare</name>
    <dbReference type="NCBI Taxonomy" id="4558"/>
    <lineage>
        <taxon>Eukaryota</taxon>
        <taxon>Viridiplantae</taxon>
        <taxon>Streptophyta</taxon>
        <taxon>Embryophyta</taxon>
        <taxon>Tracheophyta</taxon>
        <taxon>Spermatophyta</taxon>
        <taxon>Magnoliopsida</taxon>
        <taxon>Liliopsida</taxon>
        <taxon>Poales</taxon>
        <taxon>Poaceae</taxon>
        <taxon>PACMAD clade</taxon>
        <taxon>Panicoideae</taxon>
        <taxon>Andropogonodae</taxon>
        <taxon>Andropogoneae</taxon>
        <taxon>Sorghinae</taxon>
        <taxon>Sorghum</taxon>
    </lineage>
</organism>
<accession>A0A921Q2A4</accession>
<comment type="caution">
    <text evidence="2">The sequence shown here is derived from an EMBL/GenBank/DDBJ whole genome shotgun (WGS) entry which is preliminary data.</text>
</comment>
<proteinExistence type="predicted"/>
<evidence type="ECO:0000313" key="2">
    <source>
        <dbReference type="EMBL" id="KAG0514079.1"/>
    </source>
</evidence>
<dbReference type="EMBL" id="CM027689">
    <property type="protein sequence ID" value="KAG0514079.1"/>
    <property type="molecule type" value="Genomic_DNA"/>
</dbReference>
<reference evidence="2" key="1">
    <citation type="journal article" date="2019" name="BMC Genomics">
        <title>A new reference genome for Sorghum bicolor reveals high levels of sequence similarity between sweet and grain genotypes: implications for the genetics of sugar metabolism.</title>
        <authorList>
            <person name="Cooper E.A."/>
            <person name="Brenton Z.W."/>
            <person name="Flinn B.S."/>
            <person name="Jenkins J."/>
            <person name="Shu S."/>
            <person name="Flowers D."/>
            <person name="Luo F."/>
            <person name="Wang Y."/>
            <person name="Xia P."/>
            <person name="Barry K."/>
            <person name="Daum C."/>
            <person name="Lipzen A."/>
            <person name="Yoshinaga Y."/>
            <person name="Schmutz J."/>
            <person name="Saski C."/>
            <person name="Vermerris W."/>
            <person name="Kresovich S."/>
        </authorList>
    </citation>
    <scope>NUCLEOTIDE SEQUENCE</scope>
</reference>